<dbReference type="PANTHER" id="PTHR31215">
    <property type="entry name" value="OS05G0510400 PROTEIN-RELATED"/>
    <property type="match status" value="1"/>
</dbReference>
<dbReference type="Proteomes" id="UP000626092">
    <property type="component" value="Unassembled WGS sequence"/>
</dbReference>
<keyword evidence="3" id="KW-1185">Reference proteome</keyword>
<comment type="caution">
    <text evidence="2">The sequence shown here is derived from an EMBL/GenBank/DDBJ whole genome shotgun (WGS) entry which is preliminary data.</text>
</comment>
<evidence type="ECO:0000313" key="2">
    <source>
        <dbReference type="EMBL" id="KAF7123273.1"/>
    </source>
</evidence>
<dbReference type="OrthoDB" id="1644105at2759"/>
<sequence>MDEINKLPDELVLDILERIPDARSLLMTSLVSHRLAHLVSKVRIVRVSRECFGHDALALTAHHTPSLVQIDGEWIENIVDKFIRPYNNLPTVYCSTCLPPLSNYLAVLRFVSKLRKIQHLTIEVPSFVDDMNVLFKWAAHLKDGVLHSVSAIVKDWIVSGRIPWEGVIRDAYLSGDWSGTRQTQGGRYDSRRLYNIKKISTSFPQLLLPSGELMLYAEIVLLKFVYTEVDLVEDDGTEVSESDMEEFVSCFDHIDPEESIFQEAAEEVYKLPRDNLDSEFVLRLGDPCAYRSKYLVSVSEVGRTSGFFVLFPIGPPTCQSLKVLGSFVEGHRLSFIASYSGGGTNAWWSLYYLAACKDKMVVPQRLKRHTLVDKEVMGNRFDTELRTYYMGLISWTYVMPVKISIYVEKTTTAYWLCLIRMESWRWVGDFSVGGGKGREVAVDGFALWQRFMQFLGLEIHIVGTETELLALLYVELFRIDHHRMRIVVDSENEVDLLSSARCRRAFVIRGLAQQFNSSFTQYSPQIRDLGRSDMLNDSMFASF</sequence>
<evidence type="ECO:0000259" key="1">
    <source>
        <dbReference type="Pfam" id="PF23218"/>
    </source>
</evidence>
<protein>
    <recommendedName>
        <fullName evidence="1">AIR9 PH-like domain-containing protein</fullName>
    </recommendedName>
</protein>
<dbReference type="InterPro" id="IPR044809">
    <property type="entry name" value="AUF1-like"/>
</dbReference>
<name>A0A834L833_RHOSS</name>
<gene>
    <name evidence="2" type="ORF">RHSIM_Rhsim12G0022600</name>
</gene>
<feature type="domain" description="AIR9 PH-like" evidence="1">
    <location>
        <begin position="472"/>
        <end position="515"/>
    </location>
</feature>
<dbReference type="EMBL" id="WJXA01000012">
    <property type="protein sequence ID" value="KAF7123273.1"/>
    <property type="molecule type" value="Genomic_DNA"/>
</dbReference>
<organism evidence="2 3">
    <name type="scientific">Rhododendron simsii</name>
    <name type="common">Sims's rhododendron</name>
    <dbReference type="NCBI Taxonomy" id="118357"/>
    <lineage>
        <taxon>Eukaryota</taxon>
        <taxon>Viridiplantae</taxon>
        <taxon>Streptophyta</taxon>
        <taxon>Embryophyta</taxon>
        <taxon>Tracheophyta</taxon>
        <taxon>Spermatophyta</taxon>
        <taxon>Magnoliopsida</taxon>
        <taxon>eudicotyledons</taxon>
        <taxon>Gunneridae</taxon>
        <taxon>Pentapetalae</taxon>
        <taxon>asterids</taxon>
        <taxon>Ericales</taxon>
        <taxon>Ericaceae</taxon>
        <taxon>Ericoideae</taxon>
        <taxon>Rhodoreae</taxon>
        <taxon>Rhododendron</taxon>
    </lineage>
</organism>
<dbReference type="AlphaFoldDB" id="A0A834L833"/>
<dbReference type="InterPro" id="IPR036047">
    <property type="entry name" value="F-box-like_dom_sf"/>
</dbReference>
<dbReference type="CDD" id="cd09917">
    <property type="entry name" value="F-box_SF"/>
    <property type="match status" value="1"/>
</dbReference>
<dbReference type="SUPFAM" id="SSF81383">
    <property type="entry name" value="F-box domain"/>
    <property type="match status" value="1"/>
</dbReference>
<dbReference type="Pfam" id="PF23218">
    <property type="entry name" value="PH_AIR9"/>
    <property type="match status" value="1"/>
</dbReference>
<accession>A0A834L833</accession>
<dbReference type="InterPro" id="IPR056287">
    <property type="entry name" value="PH_AIR9"/>
</dbReference>
<reference evidence="2" key="1">
    <citation type="submission" date="2019-11" db="EMBL/GenBank/DDBJ databases">
        <authorList>
            <person name="Liu Y."/>
            <person name="Hou J."/>
            <person name="Li T.-Q."/>
            <person name="Guan C.-H."/>
            <person name="Wu X."/>
            <person name="Wu H.-Z."/>
            <person name="Ling F."/>
            <person name="Zhang R."/>
            <person name="Shi X.-G."/>
            <person name="Ren J.-P."/>
            <person name="Chen E.-F."/>
            <person name="Sun J.-M."/>
        </authorList>
    </citation>
    <scope>NUCLEOTIDE SEQUENCE</scope>
    <source>
        <strain evidence="2">Adult_tree_wgs_1</strain>
        <tissue evidence="2">Leaves</tissue>
    </source>
</reference>
<evidence type="ECO:0000313" key="3">
    <source>
        <dbReference type="Proteomes" id="UP000626092"/>
    </source>
</evidence>
<proteinExistence type="predicted"/>